<dbReference type="EC" id="2.3.1.31" evidence="2"/>
<dbReference type="PANTHER" id="PTHR32268:SF11">
    <property type="entry name" value="HOMOSERINE O-ACETYLTRANSFERASE"/>
    <property type="match status" value="1"/>
</dbReference>
<evidence type="ECO:0000256" key="3">
    <source>
        <dbReference type="PIRSR" id="PIRSR000443-1"/>
    </source>
</evidence>
<dbReference type="GO" id="GO:0009086">
    <property type="term" value="P:methionine biosynthetic process"/>
    <property type="evidence" value="ECO:0007669"/>
    <property type="project" value="UniProtKB-UniRule"/>
</dbReference>
<gene>
    <name evidence="5" type="primary">metX</name>
    <name evidence="2" type="synonym">metXA</name>
    <name evidence="5" type="ORF">H9862_05270</name>
</gene>
<feature type="binding site" evidence="2">
    <location>
        <position position="360"/>
    </location>
    <ligand>
        <name>substrate</name>
    </ligand>
</feature>
<dbReference type="EMBL" id="DXFQ01000091">
    <property type="protein sequence ID" value="HIX19998.1"/>
    <property type="molecule type" value="Genomic_DNA"/>
</dbReference>
<comment type="function">
    <text evidence="2">Transfers an acetyl group from acetyl-CoA to L-homoserine, forming acetyl-L-homoserine.</text>
</comment>
<dbReference type="Pfam" id="PF00561">
    <property type="entry name" value="Abhydrolase_1"/>
    <property type="match status" value="1"/>
</dbReference>
<comment type="caution">
    <text evidence="5">The sequence shown here is derived from an EMBL/GenBank/DDBJ whole genome shotgun (WGS) entry which is preliminary data.</text>
</comment>
<evidence type="ECO:0000313" key="6">
    <source>
        <dbReference type="Proteomes" id="UP000823964"/>
    </source>
</evidence>
<comment type="similarity">
    <text evidence="2">Belongs to the AB hydrolase superfamily. MetX family.</text>
</comment>
<comment type="caution">
    <text evidence="2">Lacks conserved residue(s) required for the propagation of feature annotation.</text>
</comment>
<feature type="active site" evidence="2 3">
    <location>
        <position position="359"/>
    </location>
</feature>
<dbReference type="GO" id="GO:0004414">
    <property type="term" value="F:homoserine O-acetyltransferase activity"/>
    <property type="evidence" value="ECO:0007669"/>
    <property type="project" value="UniProtKB-UniRule"/>
</dbReference>
<keyword evidence="2" id="KW-0028">Amino-acid biosynthesis</keyword>
<dbReference type="Gene3D" id="3.40.50.1820">
    <property type="entry name" value="alpha/beta hydrolase"/>
    <property type="match status" value="1"/>
</dbReference>
<keyword evidence="2 5" id="KW-0012">Acyltransferase</keyword>
<sequence>METAQHVRSKVFELGDFCFDDGQCLPGMRLAYETYGELNADKSNAILLFHALTGSHHAHGQNAVLPEAGDFWQPENFEGWWDLMIGPGKPLDTERYFIICINFLGSCYGSSGPTCIAPDGEPWGSRFPLVTANDQARAQIRLLDAMGIERFAIVGPSVGGMLSLATASMYPERVRSVIILGASYRPSIEHRLSVFEQILAIELDEKYRAGMYPLSDPPRRGLALARIICHKLFVYQKGLEKRARKGICDRKGMLSWYLPARNTESYMLHQGTKFARRFDANAYIRIVNMWASFDLPALSGKRTVDEAFRVYAAHGIPFMIFSISTDCCFTPRDVSAFARRLQRCGVDARYACIRSLKGHDSFLLEPELYQDEIRRYLSL</sequence>
<organism evidence="5 6">
    <name type="scientific">Candidatus Akkermansia intestinigallinarum</name>
    <dbReference type="NCBI Taxonomy" id="2838431"/>
    <lineage>
        <taxon>Bacteria</taxon>
        <taxon>Pseudomonadati</taxon>
        <taxon>Verrucomicrobiota</taxon>
        <taxon>Verrucomicrobiia</taxon>
        <taxon>Verrucomicrobiales</taxon>
        <taxon>Akkermansiaceae</taxon>
        <taxon>Akkermansia</taxon>
    </lineage>
</organism>
<dbReference type="SUPFAM" id="SSF53474">
    <property type="entry name" value="alpha/beta-Hydrolases"/>
    <property type="match status" value="1"/>
</dbReference>
<evidence type="ECO:0000259" key="4">
    <source>
        <dbReference type="Pfam" id="PF00561"/>
    </source>
</evidence>
<keyword evidence="2" id="KW-0963">Cytoplasm</keyword>
<evidence type="ECO:0000256" key="2">
    <source>
        <dbReference type="HAMAP-Rule" id="MF_00296"/>
    </source>
</evidence>
<feature type="active site" description="Nucleophile" evidence="2 3">
    <location>
        <position position="157"/>
    </location>
</feature>
<dbReference type="PANTHER" id="PTHR32268">
    <property type="entry name" value="HOMOSERINE O-ACETYLTRANSFERASE"/>
    <property type="match status" value="1"/>
</dbReference>
<evidence type="ECO:0000313" key="5">
    <source>
        <dbReference type="EMBL" id="HIX19998.1"/>
    </source>
</evidence>
<dbReference type="AlphaFoldDB" id="A0A9D1VB90"/>
<dbReference type="NCBIfam" id="TIGR01392">
    <property type="entry name" value="homoserO_Ac_trn"/>
    <property type="match status" value="1"/>
</dbReference>
<reference evidence="5" key="2">
    <citation type="submission" date="2021-04" db="EMBL/GenBank/DDBJ databases">
        <authorList>
            <person name="Gilroy R."/>
        </authorList>
    </citation>
    <scope>NUCLEOTIDE SEQUENCE</scope>
    <source>
        <strain evidence="5">14975</strain>
    </source>
</reference>
<dbReference type="Proteomes" id="UP000823964">
    <property type="component" value="Unassembled WGS sequence"/>
</dbReference>
<reference evidence="5" key="1">
    <citation type="journal article" date="2021" name="PeerJ">
        <title>Extensive microbial diversity within the chicken gut microbiome revealed by metagenomics and culture.</title>
        <authorList>
            <person name="Gilroy R."/>
            <person name="Ravi A."/>
            <person name="Getino M."/>
            <person name="Pursley I."/>
            <person name="Horton D.L."/>
            <person name="Alikhan N.F."/>
            <person name="Baker D."/>
            <person name="Gharbi K."/>
            <person name="Hall N."/>
            <person name="Watson M."/>
            <person name="Adriaenssens E.M."/>
            <person name="Foster-Nyarko E."/>
            <person name="Jarju S."/>
            <person name="Secka A."/>
            <person name="Antonio M."/>
            <person name="Oren A."/>
            <person name="Chaudhuri R.R."/>
            <person name="La Ragione R."/>
            <person name="Hildebrand F."/>
            <person name="Pallen M.J."/>
        </authorList>
    </citation>
    <scope>NUCLEOTIDE SEQUENCE</scope>
    <source>
        <strain evidence="5">14975</strain>
    </source>
</reference>
<dbReference type="InterPro" id="IPR000073">
    <property type="entry name" value="AB_hydrolase_1"/>
</dbReference>
<accession>A0A9D1VB90</accession>
<dbReference type="PIRSF" id="PIRSF000443">
    <property type="entry name" value="Homoser_Ac_trans"/>
    <property type="match status" value="1"/>
</dbReference>
<dbReference type="GO" id="GO:0005737">
    <property type="term" value="C:cytoplasm"/>
    <property type="evidence" value="ECO:0007669"/>
    <property type="project" value="UniProtKB-SubCell"/>
</dbReference>
<keyword evidence="1 2" id="KW-0808">Transferase</keyword>
<feature type="domain" description="AB hydrolase-1" evidence="4">
    <location>
        <begin position="45"/>
        <end position="188"/>
    </location>
</feature>
<evidence type="ECO:0000256" key="1">
    <source>
        <dbReference type="ARBA" id="ARBA00022679"/>
    </source>
</evidence>
<feature type="binding site" evidence="2">
    <location>
        <position position="226"/>
    </location>
    <ligand>
        <name>substrate</name>
    </ligand>
</feature>
<comment type="subcellular location">
    <subcellularLocation>
        <location evidence="2">Cytoplasm</location>
    </subcellularLocation>
</comment>
<dbReference type="InterPro" id="IPR029058">
    <property type="entry name" value="AB_hydrolase_fold"/>
</dbReference>
<comment type="pathway">
    <text evidence="2">Amino-acid biosynthesis; L-methionine biosynthesis via de novo pathway; O-acetyl-L-homoserine from L-homoserine: step 1/1.</text>
</comment>
<protein>
    <recommendedName>
        <fullName evidence="2">Homoserine O-acetyltransferase</fullName>
        <shortName evidence="2">HAT</shortName>
        <ecNumber evidence="2">2.3.1.31</ecNumber>
    </recommendedName>
    <alternativeName>
        <fullName evidence="2">Homoserine transacetylase</fullName>
        <shortName evidence="2">HTA</shortName>
    </alternativeName>
</protein>
<feature type="active site" evidence="2 3">
    <location>
        <position position="326"/>
    </location>
</feature>
<proteinExistence type="inferred from homology"/>
<comment type="catalytic activity">
    <reaction evidence="2">
        <text>L-homoserine + acetyl-CoA = O-acetyl-L-homoserine + CoA</text>
        <dbReference type="Rhea" id="RHEA:13701"/>
        <dbReference type="ChEBI" id="CHEBI:57287"/>
        <dbReference type="ChEBI" id="CHEBI:57288"/>
        <dbReference type="ChEBI" id="CHEBI:57476"/>
        <dbReference type="ChEBI" id="CHEBI:57716"/>
        <dbReference type="EC" id="2.3.1.31"/>
    </reaction>
</comment>
<comment type="subunit">
    <text evidence="2">Homodimer.</text>
</comment>
<dbReference type="InterPro" id="IPR008220">
    <property type="entry name" value="HAT_MetX-like"/>
</dbReference>
<keyword evidence="2" id="KW-0486">Methionine biosynthesis</keyword>
<name>A0A9D1VB90_9BACT</name>
<dbReference type="HAMAP" id="MF_00296">
    <property type="entry name" value="MetX_acyltransf"/>
    <property type="match status" value="1"/>
</dbReference>
<dbReference type="GO" id="GO:0009092">
    <property type="term" value="P:homoserine metabolic process"/>
    <property type="evidence" value="ECO:0007669"/>
    <property type="project" value="TreeGrafter"/>
</dbReference>